<sequence length="67" mass="8037">MAFQSSIYWIWRERNGRRHLHPPRSALYITRIVHHKMQYRLMALQYGSGDELPNDGVSRWNTKTVLP</sequence>
<accession>A0A8S9I1P7</accession>
<evidence type="ECO:0000313" key="1">
    <source>
        <dbReference type="EMBL" id="KAF2562748.1"/>
    </source>
</evidence>
<name>A0A8S9I1P7_BRACR</name>
<protein>
    <submittedName>
        <fullName evidence="1">Uncharacterized protein</fullName>
    </submittedName>
</protein>
<comment type="caution">
    <text evidence="1">The sequence shown here is derived from an EMBL/GenBank/DDBJ whole genome shotgun (WGS) entry which is preliminary data.</text>
</comment>
<gene>
    <name evidence="1" type="ORF">F2Q70_00017184</name>
</gene>
<dbReference type="AlphaFoldDB" id="A0A8S9I1P7"/>
<organism evidence="1">
    <name type="scientific">Brassica cretica</name>
    <name type="common">Mustard</name>
    <dbReference type="NCBI Taxonomy" id="69181"/>
    <lineage>
        <taxon>Eukaryota</taxon>
        <taxon>Viridiplantae</taxon>
        <taxon>Streptophyta</taxon>
        <taxon>Embryophyta</taxon>
        <taxon>Tracheophyta</taxon>
        <taxon>Spermatophyta</taxon>
        <taxon>Magnoliopsida</taxon>
        <taxon>eudicotyledons</taxon>
        <taxon>Gunneridae</taxon>
        <taxon>Pentapetalae</taxon>
        <taxon>rosids</taxon>
        <taxon>malvids</taxon>
        <taxon>Brassicales</taxon>
        <taxon>Brassicaceae</taxon>
        <taxon>Brassiceae</taxon>
        <taxon>Brassica</taxon>
    </lineage>
</organism>
<dbReference type="EMBL" id="QGKY02001250">
    <property type="protein sequence ID" value="KAF2562748.1"/>
    <property type="molecule type" value="Genomic_DNA"/>
</dbReference>
<proteinExistence type="predicted"/>
<reference evidence="1" key="1">
    <citation type="submission" date="2019-12" db="EMBL/GenBank/DDBJ databases">
        <title>Genome sequencing and annotation of Brassica cretica.</title>
        <authorList>
            <person name="Studholme D.J."/>
            <person name="Sarris P.F."/>
        </authorList>
    </citation>
    <scope>NUCLEOTIDE SEQUENCE</scope>
    <source>
        <strain evidence="1">PFS-102/07</strain>
        <tissue evidence="1">Leaf</tissue>
    </source>
</reference>